<feature type="binding site" evidence="3">
    <location>
        <begin position="335"/>
        <end position="336"/>
    </location>
    <ligand>
        <name>substrate</name>
    </ligand>
</feature>
<evidence type="ECO:0000256" key="1">
    <source>
        <dbReference type="ARBA" id="ARBA00007471"/>
    </source>
</evidence>
<dbReference type="Gene3D" id="2.30.29.30">
    <property type="entry name" value="Pleckstrin-homology domain (PH domain)/Phosphotyrosine-binding domain (PTB)"/>
    <property type="match status" value="1"/>
</dbReference>
<dbReference type="InterPro" id="IPR048994">
    <property type="entry name" value="PH-GRAM_MTMR6-9"/>
</dbReference>
<dbReference type="GO" id="GO:0005737">
    <property type="term" value="C:cytoplasm"/>
    <property type="evidence" value="ECO:0007669"/>
    <property type="project" value="TreeGrafter"/>
</dbReference>
<dbReference type="AlphaFoldDB" id="A0A8K0NS31"/>
<feature type="compositionally biased region" description="Low complexity" evidence="4">
    <location>
        <begin position="725"/>
        <end position="744"/>
    </location>
</feature>
<evidence type="ECO:0000313" key="6">
    <source>
        <dbReference type="EMBL" id="KAG7562861.1"/>
    </source>
</evidence>
<dbReference type="InterPro" id="IPR016130">
    <property type="entry name" value="Tyr_Pase_AS"/>
</dbReference>
<feature type="active site" description="Phosphocysteine intermediate" evidence="2">
    <location>
        <position position="398"/>
    </location>
</feature>
<feature type="compositionally biased region" description="Basic and acidic residues" evidence="4">
    <location>
        <begin position="789"/>
        <end position="799"/>
    </location>
</feature>
<dbReference type="PANTHER" id="PTHR10807">
    <property type="entry name" value="MYOTUBULARIN-RELATED"/>
    <property type="match status" value="1"/>
</dbReference>
<dbReference type="Pfam" id="PF21098">
    <property type="entry name" value="PH-GRAM_MTMR6-like"/>
    <property type="match status" value="1"/>
</dbReference>
<dbReference type="EMBL" id="JABELV010000024">
    <property type="protein sequence ID" value="KAG7562861.1"/>
    <property type="molecule type" value="Genomic_DNA"/>
</dbReference>
<protein>
    <recommendedName>
        <fullName evidence="5">Myotubularin phosphatase domain-containing protein</fullName>
    </recommendedName>
</protein>
<comment type="caution">
    <text evidence="6">The sequence shown here is derived from an EMBL/GenBank/DDBJ whole genome shotgun (WGS) entry which is preliminary data.</text>
</comment>
<feature type="compositionally biased region" description="Polar residues" evidence="4">
    <location>
        <begin position="680"/>
        <end position="694"/>
    </location>
</feature>
<accession>A0A8K0NS31</accession>
<keyword evidence="7" id="KW-1185">Reference proteome</keyword>
<name>A0A8K0NS31_9TREE</name>
<feature type="region of interest" description="Disordered" evidence="4">
    <location>
        <begin position="788"/>
        <end position="841"/>
    </location>
</feature>
<dbReference type="InterPro" id="IPR029021">
    <property type="entry name" value="Prot-tyrosine_phosphatase-like"/>
</dbReference>
<feature type="region of interest" description="Disordered" evidence="4">
    <location>
        <begin position="853"/>
        <end position="919"/>
    </location>
</feature>
<dbReference type="GO" id="GO:0046856">
    <property type="term" value="P:phosphatidylinositol dephosphorylation"/>
    <property type="evidence" value="ECO:0007669"/>
    <property type="project" value="TreeGrafter"/>
</dbReference>
<feature type="compositionally biased region" description="Polar residues" evidence="4">
    <location>
        <begin position="116"/>
        <end position="129"/>
    </location>
</feature>
<feature type="region of interest" description="Disordered" evidence="4">
    <location>
        <begin position="116"/>
        <end position="144"/>
    </location>
</feature>
<evidence type="ECO:0000313" key="7">
    <source>
        <dbReference type="Proteomes" id="UP000812966"/>
    </source>
</evidence>
<dbReference type="Proteomes" id="UP000812966">
    <property type="component" value="Unassembled WGS sequence"/>
</dbReference>
<feature type="region of interest" description="Disordered" evidence="4">
    <location>
        <begin position="680"/>
        <end position="744"/>
    </location>
</feature>
<dbReference type="SUPFAM" id="SSF50729">
    <property type="entry name" value="PH domain-like"/>
    <property type="match status" value="1"/>
</dbReference>
<evidence type="ECO:0000259" key="5">
    <source>
        <dbReference type="PROSITE" id="PS51339"/>
    </source>
</evidence>
<dbReference type="PROSITE" id="PS00383">
    <property type="entry name" value="TYR_PHOSPHATASE_1"/>
    <property type="match status" value="1"/>
</dbReference>
<dbReference type="Pfam" id="PF06602">
    <property type="entry name" value="Myotub-related"/>
    <property type="match status" value="1"/>
</dbReference>
<evidence type="ECO:0000256" key="3">
    <source>
        <dbReference type="PIRSR" id="PIRSR630564-2"/>
    </source>
</evidence>
<dbReference type="InterPro" id="IPR010569">
    <property type="entry name" value="Myotubularin-like_Pase_dom"/>
</dbReference>
<sequence>MDAIKVAKVEGVLLDKAGKRSEGTLHLTPHHLIFTLQDGQEEWTPYPHITTLHRLPSTHSGLSPVYIRTRMFESLVFSFKREKEAEDVWCSVKDLCLVSSMDQLYAFHYRLESPAASGSGSSTDTPGQLSSGTSTPHSSSSNGWSVYSPREEFARMGVGSRSKAWRFTDINKDYVISPTYPAKMVVPSKISDTVIAYACKYRSKGRIPALSYLHWANHASITRCSQPLVGLKNNRSNQDERLIEAIFSSHVSPDTAYAPPSGEYGGGGYGLQASGSSKAISTSDSAGTVYGANATNLIVDARPTANAMANVATGAGTENMEYYKMARKTYLGIENIHVMRDSLKKVETALQRAEQTGMMDRHLLRRSNWLKHISAILDGALIIVRNVHINSSHVLIHCSDGWDRTSQLSALAQVCLDPYFRTIKGFQVLIEKDWVSFGHKFMDRCGHLSPDKLDLNSAVKPEDEEEERGEAAKAAQAFFGAFQKQFTPSSHHVKETSPVFHQFLDCVRQMQRQYPERFEYNGRYLEDLYYHLYSCQFGTFISNTERQRRTPGGIDDDNASLLVASKPPICERTVSIWDFAATNVDAYKNASYDATLDNPTGDGDMGVLLPNPKDVRFWSELFKRGDEEMNGARQVLQEQAQGVEVLGPIGRTERDPVVDQAPATVAKAAAILGTGGQASASEFNATTGSISRSESPARRDTADSWHNVEASAIPAAPTRRKVETSHASGSQSPSSRARAGGSGSWGWSNFSTGALTVLQGAAKELSGAAKDIRTIGADAYTNFAANPERTPRDAWDRPSVHTNPASSLHTNGGWPERRPANRIVSESNPWAAPDTPISAGTTASMRSTAIDPDTINYMRSPSETWGSIADRRDRARPSAGLGTKLAELSVRPASPPVPHKEHGRPEVSSSSSWDPLGAM</sequence>
<proteinExistence type="inferred from homology"/>
<organism evidence="6 7">
    <name type="scientific">Filobasidium floriforme</name>
    <dbReference type="NCBI Taxonomy" id="5210"/>
    <lineage>
        <taxon>Eukaryota</taxon>
        <taxon>Fungi</taxon>
        <taxon>Dikarya</taxon>
        <taxon>Basidiomycota</taxon>
        <taxon>Agaricomycotina</taxon>
        <taxon>Tremellomycetes</taxon>
        <taxon>Filobasidiales</taxon>
        <taxon>Filobasidiaceae</taxon>
        <taxon>Filobasidium</taxon>
    </lineage>
</organism>
<dbReference type="InterPro" id="IPR011993">
    <property type="entry name" value="PH-like_dom_sf"/>
</dbReference>
<feature type="binding site" evidence="3">
    <location>
        <begin position="398"/>
        <end position="404"/>
    </location>
    <ligand>
        <name>substrate</name>
    </ligand>
</feature>
<dbReference type="PROSITE" id="PS51339">
    <property type="entry name" value="PPASE_MYOTUBULARIN"/>
    <property type="match status" value="1"/>
</dbReference>
<dbReference type="GO" id="GO:0016020">
    <property type="term" value="C:membrane"/>
    <property type="evidence" value="ECO:0007669"/>
    <property type="project" value="TreeGrafter"/>
</dbReference>
<dbReference type="SUPFAM" id="SSF52799">
    <property type="entry name" value="(Phosphotyrosine protein) phosphatases II"/>
    <property type="match status" value="1"/>
</dbReference>
<reference evidence="6" key="1">
    <citation type="submission" date="2020-04" db="EMBL/GenBank/DDBJ databases">
        <title>Analysis of mating type loci in Filobasidium floriforme.</title>
        <authorList>
            <person name="Nowrousian M."/>
        </authorList>
    </citation>
    <scope>NUCLEOTIDE SEQUENCE</scope>
    <source>
        <strain evidence="6">CBS 6242</strain>
    </source>
</reference>
<dbReference type="OrthoDB" id="271628at2759"/>
<feature type="domain" description="Myotubularin phosphatase" evidence="5">
    <location>
        <begin position="143"/>
        <end position="622"/>
    </location>
</feature>
<dbReference type="GO" id="GO:0004438">
    <property type="term" value="F:phosphatidylinositol-3-phosphate phosphatase activity"/>
    <property type="evidence" value="ECO:0007669"/>
    <property type="project" value="TreeGrafter"/>
</dbReference>
<feature type="compositionally biased region" description="Polar residues" evidence="4">
    <location>
        <begin position="800"/>
        <end position="810"/>
    </location>
</feature>
<dbReference type="PANTHER" id="PTHR10807:SF128">
    <property type="entry name" value="PHOSPHATIDYLINOSITOL-3,5-BISPHOSPHATE 3-PHOSPHATASE"/>
    <property type="match status" value="1"/>
</dbReference>
<comment type="similarity">
    <text evidence="1">Belongs to the protein-tyrosine phosphatase family. Non-receptor class myotubularin subfamily.</text>
</comment>
<evidence type="ECO:0000256" key="2">
    <source>
        <dbReference type="PIRSR" id="PIRSR630564-1"/>
    </source>
</evidence>
<feature type="compositionally biased region" description="Low complexity" evidence="4">
    <location>
        <begin position="130"/>
        <end position="144"/>
    </location>
</feature>
<evidence type="ECO:0000256" key="4">
    <source>
        <dbReference type="SAM" id="MobiDB-lite"/>
    </source>
</evidence>
<dbReference type="InterPro" id="IPR030564">
    <property type="entry name" value="Myotubularin"/>
</dbReference>
<gene>
    <name evidence="6" type="ORF">FFLO_01690</name>
</gene>